<name>A0ABV7YFP3_9ACTN</name>
<feature type="domain" description="Alpha-galactosidase NEW3" evidence="5">
    <location>
        <begin position="369"/>
        <end position="428"/>
    </location>
</feature>
<protein>
    <submittedName>
        <fullName evidence="6">PIG-L family deacetylase</fullName>
    </submittedName>
</protein>
<proteinExistence type="predicted"/>
<dbReference type="SUPFAM" id="SSF102588">
    <property type="entry name" value="LmbE-like"/>
    <property type="match status" value="1"/>
</dbReference>
<dbReference type="Pfam" id="PF10633">
    <property type="entry name" value="NPCBM_assoc"/>
    <property type="match status" value="1"/>
</dbReference>
<reference evidence="7" key="1">
    <citation type="journal article" date="2019" name="Int. J. Syst. Evol. Microbiol.">
        <title>The Global Catalogue of Microorganisms (GCM) 10K type strain sequencing project: providing services to taxonomists for standard genome sequencing and annotation.</title>
        <authorList>
            <consortium name="The Broad Institute Genomics Platform"/>
            <consortium name="The Broad Institute Genome Sequencing Center for Infectious Disease"/>
            <person name="Wu L."/>
            <person name="Ma J."/>
        </authorList>
    </citation>
    <scope>NUCLEOTIDE SEQUENCE [LARGE SCALE GENOMIC DNA]</scope>
    <source>
        <strain evidence="7">CGMCC 4.7241</strain>
    </source>
</reference>
<keyword evidence="3" id="KW-0732">Signal</keyword>
<evidence type="ECO:0000259" key="5">
    <source>
        <dbReference type="Pfam" id="PF10633"/>
    </source>
</evidence>
<dbReference type="EMBL" id="JBHRZH010000022">
    <property type="protein sequence ID" value="MFC3764086.1"/>
    <property type="molecule type" value="Genomic_DNA"/>
</dbReference>
<accession>A0ABV7YFP3</accession>
<dbReference type="InterPro" id="IPR018905">
    <property type="entry name" value="A-galactase_NEW3"/>
</dbReference>
<dbReference type="Pfam" id="PF06452">
    <property type="entry name" value="CBM9_1"/>
    <property type="match status" value="1"/>
</dbReference>
<dbReference type="Pfam" id="PF02585">
    <property type="entry name" value="PIG-L"/>
    <property type="match status" value="1"/>
</dbReference>
<keyword evidence="7" id="KW-1185">Reference proteome</keyword>
<sequence length="1022" mass="106946">MGHNSRRLGTIALVLALAVVGLPAFASGSSGSYVADRDTKIHIMGEWAHPDDDTSIIGPCGVWHDRYGVKCGVIMVTRGEGGGNAVGTELGPALGLRRENEDRIAHYRSGTVDIFNLDRIDFFYNQSAPLTQYFWDEEETLRRVTRVIRTTQPEIYIGFTPTLNAGHGNHQQAGRLIWEGVLAAADPSRFPEQLRGPGALSTWQVKKVFSGGNTAGTGGTTDAAHCTTGFVPAADNLDAVVGVWTGYPSPYRWPAGNLQGVAAGTPKSWSQVTSEGRAAYPTQSRVMFKGAAAPTCSRFGMTQSFVPFQPNVSPSGVANPLAGQDDAVLFGAVRADPGGLPKGTLEYLTFSRFDNVAGAPFEAVVHLRSGSGSLRPGKVALTVPAGWSVDGPKKVGEVSAKRETLVRFTVTPSASAAANANARISARYTTGSRSGYTDNVVRIVSPTEGRFQRWGNWAEYDAWLSSVAPQAARLGRSSAAQSVVVGGTVSVPVVVHNWSTVAQSGTVSLAVPAGFTADATSKPYASLAAGAETVVTFSLTNTDTALPATQTVAVPITTTYSAPAGSGSETLTLSIVPSTSIANASTAPVVDGVESPGEYTGPTLDIGRIWQNPGGCTGIDDCGVGGNTARVSWTDDALYFFVNVRDDYQSYAVTPEECIGHWQADSVEILLDPRGDSSARLKDTATTFKLGVFPYTNDPTNRNGNGNGANGPCWSRDADNHQGYSTGPLASTVSDAPNAPGVQVASTAQWVGSNSTTVPHAYAGGGYSIEVKIPLAVLPSAVDPARLGLNITPYDNDNTAAEGTTELRHIDASTRLAWSAFGSVQSDPYRWGLASLPGYTPPADRPVEPSPPNVSSPNLNGALSPQTIAQSARNDVPISGRVPVSPGSRVRVSSVRLGSSSLSFTLHGSRAGGTARTFLWAGSLGLGAIPVYLTSCSLAADLPPDYGLTPCAVTDGGIPVWSPDQSGHVVSSLSQPVRSGEKRVTVPLSPAQRAKLKADGWLLLSYETASDQVQAVAVRLAR</sequence>
<feature type="domain" description="Carbohydrate-binding" evidence="4">
    <location>
        <begin position="628"/>
        <end position="836"/>
    </location>
</feature>
<dbReference type="RefSeq" id="WP_205116051.1">
    <property type="nucleotide sequence ID" value="NZ_JAFBCM010000001.1"/>
</dbReference>
<evidence type="ECO:0000313" key="7">
    <source>
        <dbReference type="Proteomes" id="UP001595699"/>
    </source>
</evidence>
<feature type="chain" id="PRO_5047342156" evidence="3">
    <location>
        <begin position="27"/>
        <end position="1022"/>
    </location>
</feature>
<evidence type="ECO:0000256" key="3">
    <source>
        <dbReference type="SAM" id="SignalP"/>
    </source>
</evidence>
<comment type="caution">
    <text evidence="6">The sequence shown here is derived from an EMBL/GenBank/DDBJ whole genome shotgun (WGS) entry which is preliminary data.</text>
</comment>
<dbReference type="InterPro" id="IPR003737">
    <property type="entry name" value="GlcNAc_PI_deacetylase-related"/>
</dbReference>
<evidence type="ECO:0000256" key="2">
    <source>
        <dbReference type="SAM" id="MobiDB-lite"/>
    </source>
</evidence>
<feature type="region of interest" description="Disordered" evidence="2">
    <location>
        <begin position="842"/>
        <end position="863"/>
    </location>
</feature>
<dbReference type="Gene3D" id="3.40.50.10320">
    <property type="entry name" value="LmbE-like"/>
    <property type="match status" value="1"/>
</dbReference>
<keyword evidence="1" id="KW-0862">Zinc</keyword>
<dbReference type="SUPFAM" id="SSF49344">
    <property type="entry name" value="CBD9-like"/>
    <property type="match status" value="1"/>
</dbReference>
<organism evidence="6 7">
    <name type="scientific">Tenggerimyces flavus</name>
    <dbReference type="NCBI Taxonomy" id="1708749"/>
    <lineage>
        <taxon>Bacteria</taxon>
        <taxon>Bacillati</taxon>
        <taxon>Actinomycetota</taxon>
        <taxon>Actinomycetes</taxon>
        <taxon>Propionibacteriales</taxon>
        <taxon>Nocardioidaceae</taxon>
        <taxon>Tenggerimyces</taxon>
    </lineage>
</organism>
<evidence type="ECO:0000259" key="4">
    <source>
        <dbReference type="Pfam" id="PF06452"/>
    </source>
</evidence>
<dbReference type="Gene3D" id="2.60.40.1190">
    <property type="match status" value="1"/>
</dbReference>
<evidence type="ECO:0000313" key="6">
    <source>
        <dbReference type="EMBL" id="MFC3764086.1"/>
    </source>
</evidence>
<feature type="signal peptide" evidence="3">
    <location>
        <begin position="1"/>
        <end position="26"/>
    </location>
</feature>
<dbReference type="CDD" id="cd09619">
    <property type="entry name" value="CBM9_like_4"/>
    <property type="match status" value="1"/>
</dbReference>
<feature type="compositionally biased region" description="Pro residues" evidence="2">
    <location>
        <begin position="842"/>
        <end position="854"/>
    </location>
</feature>
<dbReference type="Proteomes" id="UP001595699">
    <property type="component" value="Unassembled WGS sequence"/>
</dbReference>
<gene>
    <name evidence="6" type="ORF">ACFOUW_24850</name>
</gene>
<dbReference type="InterPro" id="IPR010502">
    <property type="entry name" value="Carb-bd_dom_fam9"/>
</dbReference>
<dbReference type="InterPro" id="IPR024078">
    <property type="entry name" value="LmbE-like_dom_sf"/>
</dbReference>
<evidence type="ECO:0000256" key="1">
    <source>
        <dbReference type="ARBA" id="ARBA00022833"/>
    </source>
</evidence>